<dbReference type="Proteomes" id="UP000501602">
    <property type="component" value="Chromosome"/>
</dbReference>
<dbReference type="Gene3D" id="3.40.30.10">
    <property type="entry name" value="Glutaredoxin"/>
    <property type="match status" value="1"/>
</dbReference>
<dbReference type="AlphaFoldDB" id="A0A6H1UD69"/>
<gene>
    <name evidence="1" type="ORF">HER31_06635</name>
</gene>
<accession>A0A6H1UD69</accession>
<name>A0A6H1UD69_9GAMM</name>
<dbReference type="PROSITE" id="PS51354">
    <property type="entry name" value="GLUTAREDOXIN_2"/>
    <property type="match status" value="1"/>
</dbReference>
<evidence type="ECO:0000313" key="1">
    <source>
        <dbReference type="EMBL" id="QIZ76569.1"/>
    </source>
</evidence>
<dbReference type="EMBL" id="CP051180">
    <property type="protein sequence ID" value="QIZ76569.1"/>
    <property type="molecule type" value="Genomic_DNA"/>
</dbReference>
<sequence length="74" mass="8196">MADSVILFHTDGCHLCEQAAALLQQANIAFQTVDIITDPELVERYGIRIPVVFHHGNELGWPFDSADLQQFTGA</sequence>
<dbReference type="KEGG" id="fes:HER31_06635"/>
<organism evidence="1 2">
    <name type="scientific">Ferrimonas lipolytica</name>
    <dbReference type="NCBI Taxonomy" id="2724191"/>
    <lineage>
        <taxon>Bacteria</taxon>
        <taxon>Pseudomonadati</taxon>
        <taxon>Pseudomonadota</taxon>
        <taxon>Gammaproteobacteria</taxon>
        <taxon>Alteromonadales</taxon>
        <taxon>Ferrimonadaceae</taxon>
        <taxon>Ferrimonas</taxon>
    </lineage>
</organism>
<protein>
    <submittedName>
        <fullName evidence="1">Glutaredoxin family protein</fullName>
    </submittedName>
</protein>
<evidence type="ECO:0000313" key="2">
    <source>
        <dbReference type="Proteomes" id="UP000501602"/>
    </source>
</evidence>
<dbReference type="SUPFAM" id="SSF52833">
    <property type="entry name" value="Thioredoxin-like"/>
    <property type="match status" value="1"/>
</dbReference>
<proteinExistence type="predicted"/>
<dbReference type="Pfam" id="PF05768">
    <property type="entry name" value="Glrx-like"/>
    <property type="match status" value="1"/>
</dbReference>
<dbReference type="RefSeq" id="WP_168659831.1">
    <property type="nucleotide sequence ID" value="NZ_CP051180.1"/>
</dbReference>
<dbReference type="InterPro" id="IPR008554">
    <property type="entry name" value="Glutaredoxin-like"/>
</dbReference>
<reference evidence="1 2" key="1">
    <citation type="submission" date="2020-04" db="EMBL/GenBank/DDBJ databases">
        <title>Ferrimonas sp. S7 isolated from sea water.</title>
        <authorList>
            <person name="Bae S.S."/>
            <person name="Baek K."/>
        </authorList>
    </citation>
    <scope>NUCLEOTIDE SEQUENCE [LARGE SCALE GENOMIC DNA]</scope>
    <source>
        <strain evidence="1 2">S7</strain>
    </source>
</reference>
<dbReference type="CDD" id="cd02976">
    <property type="entry name" value="NrdH"/>
    <property type="match status" value="1"/>
</dbReference>
<keyword evidence="2" id="KW-1185">Reference proteome</keyword>
<dbReference type="InterPro" id="IPR036249">
    <property type="entry name" value="Thioredoxin-like_sf"/>
</dbReference>